<dbReference type="EMBL" id="KZ293502">
    <property type="protein sequence ID" value="PBK59561.1"/>
    <property type="molecule type" value="Genomic_DNA"/>
</dbReference>
<reference evidence="2" key="1">
    <citation type="journal article" date="2017" name="Nat. Ecol. Evol.">
        <title>Genome expansion and lineage-specific genetic innovations in the forest pathogenic fungi Armillaria.</title>
        <authorList>
            <person name="Sipos G."/>
            <person name="Prasanna A.N."/>
            <person name="Walter M.C."/>
            <person name="O'Connor E."/>
            <person name="Balint B."/>
            <person name="Krizsan K."/>
            <person name="Kiss B."/>
            <person name="Hess J."/>
            <person name="Varga T."/>
            <person name="Slot J."/>
            <person name="Riley R."/>
            <person name="Boka B."/>
            <person name="Rigling D."/>
            <person name="Barry K."/>
            <person name="Lee J."/>
            <person name="Mihaltcheva S."/>
            <person name="LaButti K."/>
            <person name="Lipzen A."/>
            <person name="Waldron R."/>
            <person name="Moloney N.M."/>
            <person name="Sperisen C."/>
            <person name="Kredics L."/>
            <person name="Vagvoelgyi C."/>
            <person name="Patrignani A."/>
            <person name="Fitzpatrick D."/>
            <person name="Nagy I."/>
            <person name="Doyle S."/>
            <person name="Anderson J.B."/>
            <person name="Grigoriev I.V."/>
            <person name="Gueldener U."/>
            <person name="Muensterkoetter M."/>
            <person name="Nagy L.G."/>
        </authorList>
    </citation>
    <scope>NUCLEOTIDE SEQUENCE [LARGE SCALE GENOMIC DNA]</scope>
    <source>
        <strain evidence="2">28-4</strain>
    </source>
</reference>
<proteinExistence type="predicted"/>
<dbReference type="Proteomes" id="UP000218334">
    <property type="component" value="Unassembled WGS sequence"/>
</dbReference>
<evidence type="ECO:0008006" key="3">
    <source>
        <dbReference type="Google" id="ProtNLM"/>
    </source>
</evidence>
<evidence type="ECO:0000313" key="2">
    <source>
        <dbReference type="Proteomes" id="UP000218334"/>
    </source>
</evidence>
<dbReference type="STRING" id="1076256.A0A2H3AL18"/>
<keyword evidence="2" id="KW-1185">Reference proteome</keyword>
<dbReference type="SUPFAM" id="SSF52047">
    <property type="entry name" value="RNI-like"/>
    <property type="match status" value="1"/>
</dbReference>
<dbReference type="Gene3D" id="3.80.10.10">
    <property type="entry name" value="Ribonuclease Inhibitor"/>
    <property type="match status" value="1"/>
</dbReference>
<name>A0A2H3AL18_9AGAR</name>
<gene>
    <name evidence="1" type="ORF">ARMSODRAFT_1090729</name>
</gene>
<dbReference type="AlphaFoldDB" id="A0A2H3AL18"/>
<evidence type="ECO:0000313" key="1">
    <source>
        <dbReference type="EMBL" id="PBK59561.1"/>
    </source>
</evidence>
<sequence>MARLDTIDEDVLECIFWFVVPPKRGKSAHLFYYDHYARSLAAVSHHFHEFCASRIYENVQWVWRELKHDFVPESLWIYIRRLHIQLCGGNDIHALHQTDPPPGMLELLERALPRMSALETFRISIAGHRRHGAWHSLLQSLRLSVSLKSLEIDAQWRYSRESLAPINLEGLALERFIYDASLAPFDYAERVGSPGQRTSEQCQVEIHNLQLLLDHCRGTLKTLELPAEVSAEILRQPFPLLTNLTVRGYSPPLPRNIHSLWLSAVSPGSMLRNLDLQMIPCRDVVPDEDCSNFPIHCLSHLQSLTLSTVHYIPNDPILRALPSTVTHLSLNPYPPPFDPDECDDWKIPTNIVSSGDLLRILGFGTFSNLDSLELSYRWDGDDYEAAILAILPGCSPYLRALEFNRYDAPGKGLDFTLPLQQGLRNLHCLEKLGLNLEKIPGPIYVRHLDSFWEDIVSAERNTRIRELVACVPSLRRVSHLGMARRRRMTWIWVMWDVVRRDNDVELVFVGRSDDIW</sequence>
<organism evidence="1 2">
    <name type="scientific">Armillaria solidipes</name>
    <dbReference type="NCBI Taxonomy" id="1076256"/>
    <lineage>
        <taxon>Eukaryota</taxon>
        <taxon>Fungi</taxon>
        <taxon>Dikarya</taxon>
        <taxon>Basidiomycota</taxon>
        <taxon>Agaricomycotina</taxon>
        <taxon>Agaricomycetes</taxon>
        <taxon>Agaricomycetidae</taxon>
        <taxon>Agaricales</taxon>
        <taxon>Marasmiineae</taxon>
        <taxon>Physalacriaceae</taxon>
        <taxon>Armillaria</taxon>
    </lineage>
</organism>
<protein>
    <recommendedName>
        <fullName evidence="3">F-box domain-containing protein</fullName>
    </recommendedName>
</protein>
<dbReference type="InterPro" id="IPR032675">
    <property type="entry name" value="LRR_dom_sf"/>
</dbReference>
<accession>A0A2H3AL18</accession>